<dbReference type="Gene3D" id="1.10.10.10">
    <property type="entry name" value="Winged helix-like DNA-binding domain superfamily/Winged helix DNA-binding domain"/>
    <property type="match status" value="1"/>
</dbReference>
<evidence type="ECO:0000256" key="3">
    <source>
        <dbReference type="ARBA" id="ARBA00023163"/>
    </source>
</evidence>
<keyword evidence="1" id="KW-0805">Transcription regulation</keyword>
<dbReference type="SMART" id="SM00339">
    <property type="entry name" value="FH"/>
    <property type="match status" value="1"/>
</dbReference>
<dbReference type="Proteomes" id="UP000294933">
    <property type="component" value="Unassembled WGS sequence"/>
</dbReference>
<dbReference type="InterPro" id="IPR036390">
    <property type="entry name" value="WH_DNA-bd_sf"/>
</dbReference>
<evidence type="ECO:0000259" key="7">
    <source>
        <dbReference type="PROSITE" id="PS50039"/>
    </source>
</evidence>
<keyword evidence="9" id="KW-1185">Reference proteome</keyword>
<reference evidence="8 9" key="1">
    <citation type="submission" date="2018-06" db="EMBL/GenBank/DDBJ databases">
        <title>A transcriptomic atlas of mushroom development highlights an independent origin of complex multicellularity.</title>
        <authorList>
            <consortium name="DOE Joint Genome Institute"/>
            <person name="Krizsan K."/>
            <person name="Almasi E."/>
            <person name="Merenyi Z."/>
            <person name="Sahu N."/>
            <person name="Viragh M."/>
            <person name="Koszo T."/>
            <person name="Mondo S."/>
            <person name="Kiss B."/>
            <person name="Balint B."/>
            <person name="Kues U."/>
            <person name="Barry K."/>
            <person name="Hegedus J.C."/>
            <person name="Henrissat B."/>
            <person name="Johnson J."/>
            <person name="Lipzen A."/>
            <person name="Ohm R."/>
            <person name="Nagy I."/>
            <person name="Pangilinan J."/>
            <person name="Yan J."/>
            <person name="Xiong Y."/>
            <person name="Grigoriev I.V."/>
            <person name="Hibbett D.S."/>
            <person name="Nagy L.G."/>
        </authorList>
    </citation>
    <scope>NUCLEOTIDE SEQUENCE [LARGE SCALE GENOMIC DNA]</scope>
    <source>
        <strain evidence="8 9">SZMC22713</strain>
    </source>
</reference>
<protein>
    <submittedName>
        <fullName evidence="8">Winged helix DNA-binding domain-containing protein</fullName>
    </submittedName>
</protein>
<sequence length="283" mass="31695">MSRLRSILNIEGKFHRPETATSNLDSPHSLSRSQSETPDSPPPPSSQPALRHIHSPHPNCPDNLDCLPDTDDRPQHTLPVILRCTILGDPKRRLTIRGIYAAMENKYPYYRTAGATWKQSVRHHLSLNRLFEREPRPVTEPGFGSYWTVNLQAPPGTKRPRKRGRASKEEVEFSQLKKGGRSRKNVPDEMDVEAELDHPPIATLPVQTAELCLPADVLASDMDGMSDGMSDMVDGQESRLVVSDDENCHGGEDLQETHSNYASNCNRRGTPKRDTRSSATNIY</sequence>
<dbReference type="CDD" id="cd00059">
    <property type="entry name" value="FH_FOX"/>
    <property type="match status" value="1"/>
</dbReference>
<feature type="DNA-binding region" description="Fork-head" evidence="5">
    <location>
        <begin position="73"/>
        <end position="163"/>
    </location>
</feature>
<feature type="region of interest" description="Disordered" evidence="6">
    <location>
        <begin position="1"/>
        <end position="57"/>
    </location>
</feature>
<dbReference type="PANTHER" id="PTHR46078">
    <property type="entry name" value="FORKHEAD BOX PROTEIN J2 FAMILY MEMBER"/>
    <property type="match status" value="1"/>
</dbReference>
<organism evidence="8 9">
    <name type="scientific">Rickenella mellea</name>
    <dbReference type="NCBI Taxonomy" id="50990"/>
    <lineage>
        <taxon>Eukaryota</taxon>
        <taxon>Fungi</taxon>
        <taxon>Dikarya</taxon>
        <taxon>Basidiomycota</taxon>
        <taxon>Agaricomycotina</taxon>
        <taxon>Agaricomycetes</taxon>
        <taxon>Hymenochaetales</taxon>
        <taxon>Rickenellaceae</taxon>
        <taxon>Rickenella</taxon>
    </lineage>
</organism>
<feature type="compositionally biased region" description="Polar residues" evidence="6">
    <location>
        <begin position="257"/>
        <end position="267"/>
    </location>
</feature>
<feature type="region of interest" description="Disordered" evidence="6">
    <location>
        <begin position="247"/>
        <end position="283"/>
    </location>
</feature>
<gene>
    <name evidence="8" type="ORF">BD410DRAFT_894186</name>
</gene>
<name>A0A4Y7QLF7_9AGAM</name>
<dbReference type="EMBL" id="ML170158">
    <property type="protein sequence ID" value="TDL28078.1"/>
    <property type="molecule type" value="Genomic_DNA"/>
</dbReference>
<keyword evidence="4 5" id="KW-0539">Nucleus</keyword>
<feature type="compositionally biased region" description="Basic and acidic residues" evidence="6">
    <location>
        <begin position="247"/>
        <end position="256"/>
    </location>
</feature>
<dbReference type="GO" id="GO:0005634">
    <property type="term" value="C:nucleus"/>
    <property type="evidence" value="ECO:0007669"/>
    <property type="project" value="UniProtKB-SubCell"/>
</dbReference>
<evidence type="ECO:0000313" key="8">
    <source>
        <dbReference type="EMBL" id="TDL28078.1"/>
    </source>
</evidence>
<keyword evidence="3" id="KW-0804">Transcription</keyword>
<proteinExistence type="predicted"/>
<comment type="subcellular location">
    <subcellularLocation>
        <location evidence="5">Nucleus</location>
    </subcellularLocation>
</comment>
<dbReference type="InterPro" id="IPR045912">
    <property type="entry name" value="FOXJ2/3-like"/>
</dbReference>
<dbReference type="Pfam" id="PF00250">
    <property type="entry name" value="Forkhead"/>
    <property type="match status" value="1"/>
</dbReference>
<dbReference type="PRINTS" id="PR00053">
    <property type="entry name" value="FORKHEAD"/>
</dbReference>
<evidence type="ECO:0000256" key="1">
    <source>
        <dbReference type="ARBA" id="ARBA00023015"/>
    </source>
</evidence>
<evidence type="ECO:0000256" key="6">
    <source>
        <dbReference type="SAM" id="MobiDB-lite"/>
    </source>
</evidence>
<accession>A0A4Y7QLF7</accession>
<dbReference type="GO" id="GO:0000981">
    <property type="term" value="F:DNA-binding transcription factor activity, RNA polymerase II-specific"/>
    <property type="evidence" value="ECO:0007669"/>
    <property type="project" value="TreeGrafter"/>
</dbReference>
<dbReference type="OrthoDB" id="5954824at2759"/>
<dbReference type="SUPFAM" id="SSF46785">
    <property type="entry name" value="Winged helix' DNA-binding domain"/>
    <property type="match status" value="1"/>
</dbReference>
<dbReference type="GO" id="GO:0000978">
    <property type="term" value="F:RNA polymerase II cis-regulatory region sequence-specific DNA binding"/>
    <property type="evidence" value="ECO:0007669"/>
    <property type="project" value="TreeGrafter"/>
</dbReference>
<dbReference type="PANTHER" id="PTHR46078:SF2">
    <property type="entry name" value="FORK-HEAD DOMAIN-CONTAINING PROTEIN"/>
    <property type="match status" value="1"/>
</dbReference>
<evidence type="ECO:0000313" key="9">
    <source>
        <dbReference type="Proteomes" id="UP000294933"/>
    </source>
</evidence>
<dbReference type="PROSITE" id="PS50039">
    <property type="entry name" value="FORK_HEAD_3"/>
    <property type="match status" value="1"/>
</dbReference>
<dbReference type="AlphaFoldDB" id="A0A4Y7QLF7"/>
<dbReference type="VEuPathDB" id="FungiDB:BD410DRAFT_894186"/>
<evidence type="ECO:0000256" key="2">
    <source>
        <dbReference type="ARBA" id="ARBA00023125"/>
    </source>
</evidence>
<feature type="region of interest" description="Disordered" evidence="6">
    <location>
        <begin position="152"/>
        <end position="187"/>
    </location>
</feature>
<keyword evidence="2 5" id="KW-0238">DNA-binding</keyword>
<dbReference type="STRING" id="50990.A0A4Y7QLF7"/>
<feature type="domain" description="Fork-head" evidence="7">
    <location>
        <begin position="73"/>
        <end position="163"/>
    </location>
</feature>
<feature type="non-terminal residue" evidence="8">
    <location>
        <position position="283"/>
    </location>
</feature>
<evidence type="ECO:0000256" key="5">
    <source>
        <dbReference type="PROSITE-ProRule" id="PRU00089"/>
    </source>
</evidence>
<dbReference type="InterPro" id="IPR001766">
    <property type="entry name" value="Fork_head_dom"/>
</dbReference>
<feature type="compositionally biased region" description="Polar residues" evidence="6">
    <location>
        <begin position="19"/>
        <end position="32"/>
    </location>
</feature>
<evidence type="ECO:0000256" key="4">
    <source>
        <dbReference type="ARBA" id="ARBA00023242"/>
    </source>
</evidence>
<dbReference type="InterPro" id="IPR036388">
    <property type="entry name" value="WH-like_DNA-bd_sf"/>
</dbReference>